<evidence type="ECO:0000313" key="7">
    <source>
        <dbReference type="Proteomes" id="UP000269198"/>
    </source>
</evidence>
<evidence type="ECO:0000256" key="1">
    <source>
        <dbReference type="ARBA" id="ARBA00023015"/>
    </source>
</evidence>
<reference evidence="6 7" key="1">
    <citation type="submission" date="2018-11" db="EMBL/GenBank/DDBJ databases">
        <title>The genome draft of YIM 96095.</title>
        <authorList>
            <person name="Tang S.-K."/>
            <person name="Chunyu W.-X."/>
            <person name="Feng Y.-Z."/>
        </authorList>
    </citation>
    <scope>NUCLEOTIDE SEQUENCE [LARGE SCALE GENOMIC DNA]</scope>
    <source>
        <strain evidence="6 7">YIM 96095</strain>
    </source>
</reference>
<dbReference type="GO" id="GO:0045892">
    <property type="term" value="P:negative regulation of DNA-templated transcription"/>
    <property type="evidence" value="ECO:0007669"/>
    <property type="project" value="InterPro"/>
</dbReference>
<dbReference type="InterPro" id="IPR001647">
    <property type="entry name" value="HTH_TetR"/>
</dbReference>
<dbReference type="Pfam" id="PF00440">
    <property type="entry name" value="TetR_N"/>
    <property type="match status" value="1"/>
</dbReference>
<evidence type="ECO:0000256" key="3">
    <source>
        <dbReference type="ARBA" id="ARBA00023163"/>
    </source>
</evidence>
<dbReference type="InterPro" id="IPR009057">
    <property type="entry name" value="Homeodomain-like_sf"/>
</dbReference>
<feature type="domain" description="HTH tetR-type" evidence="5">
    <location>
        <begin position="13"/>
        <end position="73"/>
    </location>
</feature>
<dbReference type="OrthoDB" id="2570341at2"/>
<keyword evidence="7" id="KW-1185">Reference proteome</keyword>
<keyword evidence="2 4" id="KW-0238">DNA-binding</keyword>
<protein>
    <submittedName>
        <fullName evidence="6">TetR/AcrR family transcriptional regulator</fullName>
    </submittedName>
</protein>
<accession>A0A3N0EBV3</accession>
<dbReference type="InterPro" id="IPR050109">
    <property type="entry name" value="HTH-type_TetR-like_transc_reg"/>
</dbReference>
<dbReference type="Gene3D" id="1.10.357.10">
    <property type="entry name" value="Tetracycline Repressor, domain 2"/>
    <property type="match status" value="1"/>
</dbReference>
<keyword evidence="3" id="KW-0804">Transcription</keyword>
<proteinExistence type="predicted"/>
<dbReference type="PANTHER" id="PTHR30055">
    <property type="entry name" value="HTH-TYPE TRANSCRIPTIONAL REGULATOR RUTR"/>
    <property type="match status" value="1"/>
</dbReference>
<gene>
    <name evidence="6" type="ORF">EFW17_09380</name>
</gene>
<dbReference type="EMBL" id="RJMB01000007">
    <property type="protein sequence ID" value="RNL85284.1"/>
    <property type="molecule type" value="Genomic_DNA"/>
</dbReference>
<dbReference type="PROSITE" id="PS50977">
    <property type="entry name" value="HTH_TETR_2"/>
    <property type="match status" value="1"/>
</dbReference>
<dbReference type="GO" id="GO:0000976">
    <property type="term" value="F:transcription cis-regulatory region binding"/>
    <property type="evidence" value="ECO:0007669"/>
    <property type="project" value="TreeGrafter"/>
</dbReference>
<organism evidence="6 7">
    <name type="scientific">Halostreptopolyspora alba</name>
    <dbReference type="NCBI Taxonomy" id="2487137"/>
    <lineage>
        <taxon>Bacteria</taxon>
        <taxon>Bacillati</taxon>
        <taxon>Actinomycetota</taxon>
        <taxon>Actinomycetes</taxon>
        <taxon>Streptosporangiales</taxon>
        <taxon>Nocardiopsidaceae</taxon>
        <taxon>Halostreptopolyspora</taxon>
    </lineage>
</organism>
<dbReference type="AlphaFoldDB" id="A0A3N0EBV3"/>
<dbReference type="SUPFAM" id="SSF46689">
    <property type="entry name" value="Homeodomain-like"/>
    <property type="match status" value="1"/>
</dbReference>
<dbReference type="Proteomes" id="UP000269198">
    <property type="component" value="Unassembled WGS sequence"/>
</dbReference>
<dbReference type="Gene3D" id="1.10.10.60">
    <property type="entry name" value="Homeodomain-like"/>
    <property type="match status" value="1"/>
</dbReference>
<evidence type="ECO:0000313" key="6">
    <source>
        <dbReference type="EMBL" id="RNL85284.1"/>
    </source>
</evidence>
<evidence type="ECO:0000256" key="4">
    <source>
        <dbReference type="PROSITE-ProRule" id="PRU00335"/>
    </source>
</evidence>
<comment type="caution">
    <text evidence="6">The sequence shown here is derived from an EMBL/GenBank/DDBJ whole genome shotgun (WGS) entry which is preliminary data.</text>
</comment>
<dbReference type="GO" id="GO:0003700">
    <property type="term" value="F:DNA-binding transcription factor activity"/>
    <property type="evidence" value="ECO:0007669"/>
    <property type="project" value="TreeGrafter"/>
</dbReference>
<name>A0A3N0EBV3_9ACTN</name>
<dbReference type="PANTHER" id="PTHR30055:SF151">
    <property type="entry name" value="TRANSCRIPTIONAL REGULATORY PROTEIN"/>
    <property type="match status" value="1"/>
</dbReference>
<dbReference type="SUPFAM" id="SSF48498">
    <property type="entry name" value="Tetracyclin repressor-like, C-terminal domain"/>
    <property type="match status" value="1"/>
</dbReference>
<feature type="DNA-binding region" description="H-T-H motif" evidence="4">
    <location>
        <begin position="36"/>
        <end position="55"/>
    </location>
</feature>
<evidence type="ECO:0000259" key="5">
    <source>
        <dbReference type="PROSITE" id="PS50977"/>
    </source>
</evidence>
<evidence type="ECO:0000256" key="2">
    <source>
        <dbReference type="ARBA" id="ARBA00023125"/>
    </source>
</evidence>
<dbReference type="InterPro" id="IPR036271">
    <property type="entry name" value="Tet_transcr_reg_TetR-rel_C_sf"/>
</dbReference>
<sequence length="233" mass="26189">MRPDRSRRPLQVALSREQITSAALTIADTEGVATVTMRRIAQELGCGTMSLYRHVRTKDEVLDLIVDAALGEEERPDTPSGDWRADLYRLARAKRTVLLRHPWLSHVVAGRPVLGPNAIASTEYALSALAGLGLSMDETVRIINTLHAFVNGFVQTEIEESKWRRHPESEASEAREDDWREATLPYLQHVIESGRYPHFTRMVYEAESSPDTDASFEWQLERVIDGLSPAVPS</sequence>
<dbReference type="InterPro" id="IPR004111">
    <property type="entry name" value="Repressor_TetR_C"/>
</dbReference>
<keyword evidence="1" id="KW-0805">Transcription regulation</keyword>
<dbReference type="Pfam" id="PF02909">
    <property type="entry name" value="TetR_C_1"/>
    <property type="match status" value="1"/>
</dbReference>